<keyword evidence="1" id="KW-0472">Membrane</keyword>
<feature type="transmembrane region" description="Helical" evidence="1">
    <location>
        <begin position="27"/>
        <end position="46"/>
    </location>
</feature>
<protein>
    <submittedName>
        <fullName evidence="2">Uncharacterized protein</fullName>
    </submittedName>
</protein>
<name>W7F010_PLAF8</name>
<dbReference type="Proteomes" id="UP000030688">
    <property type="component" value="Unassembled WGS sequence"/>
</dbReference>
<evidence type="ECO:0000313" key="2">
    <source>
        <dbReference type="EMBL" id="EUR62021.1"/>
    </source>
</evidence>
<dbReference type="AlphaFoldDB" id="W7F010"/>
<reference evidence="3" key="1">
    <citation type="submission" date="2007-11" db="EMBL/GenBank/DDBJ databases">
        <authorList>
            <consortium name="The Broad Institute Genome Sequencing Platform"/>
            <person name="Volkman S.K."/>
            <person name="Daily J.P."/>
            <person name="Sarr O."/>
            <person name="Ndiaye D."/>
            <person name="Ndir O."/>
            <person name="Mboup S."/>
            <person name="Lukens A."/>
            <person name="Stange-Thomann N."/>
            <person name="Mauceli E."/>
            <person name="Gnerre S."/>
            <person name="Jaffe D."/>
            <person name="Zainoun J."/>
            <person name="Wiegand R.C."/>
            <person name="Birren B."/>
            <person name="Galagan J."/>
            <person name="Lander E."/>
            <person name="Wirth D.F."/>
        </authorList>
    </citation>
    <scope>NUCLEOTIDE SEQUENCE [LARGE SCALE GENOMIC DNA]</scope>
    <source>
        <strain evidence="3">7G8</strain>
    </source>
</reference>
<keyword evidence="1" id="KW-0812">Transmembrane</keyword>
<gene>
    <name evidence="2" type="ORF">PFBG_05737</name>
</gene>
<dbReference type="EMBL" id="KE123648">
    <property type="protein sequence ID" value="EUR62021.1"/>
    <property type="molecule type" value="Genomic_DNA"/>
</dbReference>
<evidence type="ECO:0000256" key="1">
    <source>
        <dbReference type="SAM" id="Phobius"/>
    </source>
</evidence>
<keyword evidence="1" id="KW-1133">Transmembrane helix</keyword>
<proteinExistence type="predicted"/>
<organism evidence="2 3">
    <name type="scientific">Plasmodium falciparum (isolate 7G8)</name>
    <dbReference type="NCBI Taxonomy" id="57266"/>
    <lineage>
        <taxon>Eukaryota</taxon>
        <taxon>Sar</taxon>
        <taxon>Alveolata</taxon>
        <taxon>Apicomplexa</taxon>
        <taxon>Aconoidasida</taxon>
        <taxon>Haemosporida</taxon>
        <taxon>Plasmodiidae</taxon>
        <taxon>Plasmodium</taxon>
        <taxon>Plasmodium (Laverania)</taxon>
    </lineage>
</organism>
<reference evidence="2 3" key="2">
    <citation type="submission" date="2013-02" db="EMBL/GenBank/DDBJ databases">
        <title>The Genome Sequence of Plasmodium falciparum 7G8.</title>
        <authorList>
            <consortium name="The Broad Institute Genome Sequencing Platform"/>
            <consortium name="The Broad Institute Genome Sequencing Center for Infectious Disease"/>
            <person name="Neafsey D."/>
            <person name="Cheeseman I."/>
            <person name="Volkman S."/>
            <person name="Adams J."/>
            <person name="Walker B."/>
            <person name="Young S.K."/>
            <person name="Zeng Q."/>
            <person name="Gargeya S."/>
            <person name="Fitzgerald M."/>
            <person name="Haas B."/>
            <person name="Abouelleil A."/>
            <person name="Alvarado L."/>
            <person name="Arachchi H.M."/>
            <person name="Berlin A.M."/>
            <person name="Chapman S.B."/>
            <person name="Dewar J."/>
            <person name="Goldberg J."/>
            <person name="Griggs A."/>
            <person name="Gujja S."/>
            <person name="Hansen M."/>
            <person name="Howarth C."/>
            <person name="Imamovic A."/>
            <person name="Larimer J."/>
            <person name="McCowan C."/>
            <person name="Murphy C."/>
            <person name="Neiman D."/>
            <person name="Pearson M."/>
            <person name="Priest M."/>
            <person name="Roberts A."/>
            <person name="Saif S."/>
            <person name="Shea T."/>
            <person name="Sisk P."/>
            <person name="Sykes S."/>
            <person name="Wortman J."/>
            <person name="Nusbaum C."/>
            <person name="Birren B."/>
        </authorList>
    </citation>
    <scope>NUCLEOTIDE SEQUENCE [LARGE SCALE GENOMIC DNA]</scope>
    <source>
        <strain evidence="2 3">7G8</strain>
    </source>
</reference>
<accession>W7F010</accession>
<evidence type="ECO:0000313" key="3">
    <source>
        <dbReference type="Proteomes" id="UP000030688"/>
    </source>
</evidence>
<sequence>MYFFIWNKSTWEKIVHNKNTQVCQTELYYYLILCIIHTKAVNIIIIKELNVFNNIEFLKIYEE</sequence>